<evidence type="ECO:0000256" key="3">
    <source>
        <dbReference type="ARBA" id="ARBA00022884"/>
    </source>
</evidence>
<protein>
    <recommendedName>
        <fullName evidence="2">CRISPR system Cms protein Csm4</fullName>
    </recommendedName>
</protein>
<comment type="caution">
    <text evidence="5">The sequence shown here is derived from an EMBL/GenBank/DDBJ whole genome shotgun (WGS) entry which is preliminary data.</text>
</comment>
<proteinExistence type="inferred from homology"/>
<evidence type="ECO:0000313" key="6">
    <source>
        <dbReference type="Proteomes" id="UP000319783"/>
    </source>
</evidence>
<keyword evidence="3" id="KW-0694">RNA-binding</keyword>
<keyword evidence="4" id="KW-0051">Antiviral defense</keyword>
<sequence>MKTYEIIIKPVTGFGTPLKGDTIFGHFCWQIAYDETLAGKTLDNLLLNYQTKPFAVFSSAYPGFCVGESSCYALKRPDLPLNMVFALSEDKKQNIEKRKERKAERWMILQKERKISSFKTLKYSDDKKLFEGDIKAYLSDKTGRDIKGAVSKTFITIFSQSHNKINRLTGTTSTEGFAPFTVDQRVFYPETELTIFVGIDDAFINIQQVKEGLERIGKWGFGKDASTGLGRFEVIRESEIDLTKMGSESPNACYTLAPCVPERATFSDMFFNPFTRFGRHGDIFAKSPNPFKNPVIMADEGGIFKPKDREVFKKPYIGSAVLNISKTEPKSVVQGYSLYIPVKVEV</sequence>
<dbReference type="AlphaFoldDB" id="A0A533QAP1"/>
<dbReference type="InterPro" id="IPR005510">
    <property type="entry name" value="Csm4"/>
</dbReference>
<dbReference type="Proteomes" id="UP000319783">
    <property type="component" value="Unassembled WGS sequence"/>
</dbReference>
<evidence type="ECO:0000256" key="1">
    <source>
        <dbReference type="ARBA" id="ARBA00005772"/>
    </source>
</evidence>
<dbReference type="GO" id="GO:0003723">
    <property type="term" value="F:RNA binding"/>
    <property type="evidence" value="ECO:0007669"/>
    <property type="project" value="UniProtKB-KW"/>
</dbReference>
<reference evidence="5 6" key="1">
    <citation type="submission" date="2019-04" db="EMBL/GenBank/DDBJ databases">
        <title>Genome of a novel bacterium Candidatus Jettenia ecosi reconstructed from metagenome of an anammox bioreactor.</title>
        <authorList>
            <person name="Mardanov A.V."/>
            <person name="Beletsky A.V."/>
            <person name="Ravin N.V."/>
            <person name="Botchkova E.A."/>
            <person name="Litti Y.V."/>
            <person name="Nozhevnikova A.N."/>
        </authorList>
    </citation>
    <scope>NUCLEOTIDE SEQUENCE [LARGE SCALE GENOMIC DNA]</scope>
    <source>
        <strain evidence="5">J2</strain>
    </source>
</reference>
<evidence type="ECO:0000256" key="2">
    <source>
        <dbReference type="ARBA" id="ARBA00016109"/>
    </source>
</evidence>
<organism evidence="5 6">
    <name type="scientific">Candidatus Jettenia ecosi</name>
    <dbReference type="NCBI Taxonomy" id="2494326"/>
    <lineage>
        <taxon>Bacteria</taxon>
        <taxon>Pseudomonadati</taxon>
        <taxon>Planctomycetota</taxon>
        <taxon>Candidatus Brocadiia</taxon>
        <taxon>Candidatus Brocadiales</taxon>
        <taxon>Candidatus Brocadiaceae</taxon>
        <taxon>Candidatus Jettenia</taxon>
    </lineage>
</organism>
<name>A0A533QAP1_9BACT</name>
<gene>
    <name evidence="5" type="ORF">JETT_1978</name>
</gene>
<comment type="similarity">
    <text evidence="1">Belongs to the CRISPR-associated Csm4 family.</text>
</comment>
<dbReference type="GO" id="GO:0051607">
    <property type="term" value="P:defense response to virus"/>
    <property type="evidence" value="ECO:0007669"/>
    <property type="project" value="UniProtKB-KW"/>
</dbReference>
<evidence type="ECO:0000256" key="4">
    <source>
        <dbReference type="ARBA" id="ARBA00023118"/>
    </source>
</evidence>
<evidence type="ECO:0000313" key="5">
    <source>
        <dbReference type="EMBL" id="TLD41753.1"/>
    </source>
</evidence>
<accession>A0A533QAP1</accession>
<dbReference type="EMBL" id="SULG01000037">
    <property type="protein sequence ID" value="TLD41753.1"/>
    <property type="molecule type" value="Genomic_DNA"/>
</dbReference>
<dbReference type="NCBIfam" id="TIGR01903">
    <property type="entry name" value="cas5_csm4"/>
    <property type="match status" value="1"/>
</dbReference>